<evidence type="ECO:0000256" key="2">
    <source>
        <dbReference type="ARBA" id="ARBA00010596"/>
    </source>
</evidence>
<dbReference type="OrthoDB" id="411251at2759"/>
<dbReference type="VEuPathDB" id="FungiDB:YALI0_F15279g"/>
<keyword evidence="3 6" id="KW-0812">Transmembrane</keyword>
<dbReference type="InterPro" id="IPR045231">
    <property type="entry name" value="Yip1/4-like"/>
</dbReference>
<evidence type="ECO:0000256" key="3">
    <source>
        <dbReference type="ARBA" id="ARBA00022692"/>
    </source>
</evidence>
<evidence type="ECO:0000256" key="1">
    <source>
        <dbReference type="ARBA" id="ARBA00004141"/>
    </source>
</evidence>
<gene>
    <name evidence="9" type="ORF">B0I71DRAFT_135513</name>
    <name evidence="8" type="ORF">YALI1_F20600g</name>
</gene>
<evidence type="ECO:0000256" key="6">
    <source>
        <dbReference type="RuleBase" id="RU361264"/>
    </source>
</evidence>
<feature type="transmembrane region" description="Helical" evidence="6">
    <location>
        <begin position="96"/>
        <end position="114"/>
    </location>
</feature>
<organism evidence="8 10">
    <name type="scientific">Yarrowia lipolytica</name>
    <name type="common">Candida lipolytica</name>
    <dbReference type="NCBI Taxonomy" id="4952"/>
    <lineage>
        <taxon>Eukaryota</taxon>
        <taxon>Fungi</taxon>
        <taxon>Dikarya</taxon>
        <taxon>Ascomycota</taxon>
        <taxon>Saccharomycotina</taxon>
        <taxon>Dipodascomycetes</taxon>
        <taxon>Dipodascales</taxon>
        <taxon>Dipodascales incertae sedis</taxon>
        <taxon>Yarrowia</taxon>
    </lineage>
</organism>
<feature type="transmembrane region" description="Helical" evidence="6">
    <location>
        <begin position="147"/>
        <end position="167"/>
    </location>
</feature>
<evidence type="ECO:0000313" key="8">
    <source>
        <dbReference type="EMBL" id="AOW07220.1"/>
    </source>
</evidence>
<dbReference type="Pfam" id="PF04893">
    <property type="entry name" value="Yip1"/>
    <property type="match status" value="1"/>
</dbReference>
<dbReference type="AlphaFoldDB" id="A0A1D8NNK3"/>
<dbReference type="VEuPathDB" id="FungiDB:YALI1_F20600g"/>
<dbReference type="Proteomes" id="UP000182444">
    <property type="component" value="Chromosome 1F"/>
</dbReference>
<proteinExistence type="inferred from homology"/>
<evidence type="ECO:0000256" key="4">
    <source>
        <dbReference type="ARBA" id="ARBA00022989"/>
    </source>
</evidence>
<dbReference type="RefSeq" id="XP_505451.1">
    <property type="nucleotide sequence ID" value="XM_505451.1"/>
</dbReference>
<dbReference type="OMA" id="IKFYHVL"/>
<protein>
    <recommendedName>
        <fullName evidence="6">Protein YIP</fullName>
    </recommendedName>
</protein>
<dbReference type="GeneID" id="2908655"/>
<sequence length="227" mass="24960">MSYQQANNDLLDVDDDFIIEEDTPAPSNSQNTTSVGSEQLVTRRFMGGDTLDEPVLRTLGRDVRGVGNRLKEVVWPGSLSGFINPIDNSSQLIKEWDMWGPLVFCLILALSLGWGNSEAFSGVFAITWMGQILVTLNIKLLGGNISFFRGLCIVGYSLFPVVLGSVVEIFIPWIWLSVPVIVLNVAWALWSANNSLKHSGVLPGRTVLAAYPVGLFFVSLGWLCILR</sequence>
<name>A0A1D8NNK3_YARLL</name>
<evidence type="ECO:0000259" key="7">
    <source>
        <dbReference type="Pfam" id="PF04893"/>
    </source>
</evidence>
<comment type="caution">
    <text evidence="6">Lacks conserved residue(s) required for the propagation of feature annotation.</text>
</comment>
<dbReference type="GO" id="GO:0000139">
    <property type="term" value="C:Golgi membrane"/>
    <property type="evidence" value="ECO:0007669"/>
    <property type="project" value="UniProtKB-SubCell"/>
</dbReference>
<comment type="similarity">
    <text evidence="2 6">Belongs to the YIP1 family.</text>
</comment>
<accession>A0A1D8NNK3</accession>
<dbReference type="EMBL" id="CP017558">
    <property type="protein sequence ID" value="AOW07220.1"/>
    <property type="molecule type" value="Genomic_DNA"/>
</dbReference>
<dbReference type="GO" id="GO:0005802">
    <property type="term" value="C:trans-Golgi network"/>
    <property type="evidence" value="ECO:0007669"/>
    <property type="project" value="TreeGrafter"/>
</dbReference>
<dbReference type="GO" id="GO:0006888">
    <property type="term" value="P:endoplasmic reticulum to Golgi vesicle-mediated transport"/>
    <property type="evidence" value="ECO:0007669"/>
    <property type="project" value="InterPro"/>
</dbReference>
<dbReference type="eggNOG" id="KOG2946">
    <property type="taxonomic scope" value="Eukaryota"/>
</dbReference>
<comment type="subcellular location">
    <subcellularLocation>
        <location evidence="6">Golgi apparatus membrane</location>
        <topology evidence="6">Multi-pass membrane protein</topology>
    </subcellularLocation>
    <subcellularLocation>
        <location evidence="1">Membrane</location>
        <topology evidence="1">Multi-pass membrane protein</topology>
    </subcellularLocation>
</comment>
<dbReference type="EMBL" id="KZ857344">
    <property type="protein sequence ID" value="RDW23713.1"/>
    <property type="molecule type" value="Genomic_DNA"/>
</dbReference>
<dbReference type="Proteomes" id="UP000256601">
    <property type="component" value="Unassembled WGS sequence"/>
</dbReference>
<dbReference type="PANTHER" id="PTHR21236:SF1">
    <property type="entry name" value="PROTEIN YIPF6"/>
    <property type="match status" value="1"/>
</dbReference>
<evidence type="ECO:0000313" key="11">
    <source>
        <dbReference type="Proteomes" id="UP000256601"/>
    </source>
</evidence>
<dbReference type="PANTHER" id="PTHR21236">
    <property type="entry name" value="GOLGI MEMBRANE PROTEIN YIP1"/>
    <property type="match status" value="1"/>
</dbReference>
<keyword evidence="4 6" id="KW-1133">Transmembrane helix</keyword>
<evidence type="ECO:0000313" key="9">
    <source>
        <dbReference type="EMBL" id="RDW23713.1"/>
    </source>
</evidence>
<evidence type="ECO:0000256" key="5">
    <source>
        <dbReference type="ARBA" id="ARBA00023136"/>
    </source>
</evidence>
<reference evidence="9 11" key="2">
    <citation type="submission" date="2018-07" db="EMBL/GenBank/DDBJ databases">
        <title>Draft Genome Assemblies for Five Robust Yarrowia lipolytica Strains Exhibiting High Lipid Production and Pentose Sugar Utilization and Sugar Alcohol Secretion from Undetoxified Lignocellulosic Biomass Hydrolysates.</title>
        <authorList>
            <consortium name="DOE Joint Genome Institute"/>
            <person name="Walker C."/>
            <person name="Ryu S."/>
            <person name="Na H."/>
            <person name="Zane M."/>
            <person name="LaButti K."/>
            <person name="Lipzen A."/>
            <person name="Haridas S."/>
            <person name="Barry K."/>
            <person name="Grigoriev I.V."/>
            <person name="Quarterman J."/>
            <person name="Slininger P."/>
            <person name="Dien B."/>
            <person name="Trinh C.T."/>
        </authorList>
    </citation>
    <scope>NUCLEOTIDE SEQUENCE [LARGE SCALE GENOMIC DNA]</scope>
    <source>
        <strain evidence="9 11">YB392</strain>
    </source>
</reference>
<feature type="transmembrane region" description="Helical" evidence="6">
    <location>
        <begin position="202"/>
        <end position="223"/>
    </location>
</feature>
<reference evidence="8 10" key="1">
    <citation type="journal article" date="2016" name="PLoS ONE">
        <title>Sequence Assembly of Yarrowia lipolytica Strain W29/CLIB89 Shows Transposable Element Diversity.</title>
        <authorList>
            <person name="Magnan C."/>
            <person name="Yu J."/>
            <person name="Chang I."/>
            <person name="Jahn E."/>
            <person name="Kanomata Y."/>
            <person name="Wu J."/>
            <person name="Zeller M."/>
            <person name="Oakes M."/>
            <person name="Baldi P."/>
            <person name="Sandmeyer S."/>
        </authorList>
    </citation>
    <scope>NUCLEOTIDE SEQUENCE [LARGE SCALE GENOMIC DNA]</scope>
    <source>
        <strain evidence="8">CLIB89</strain>
        <strain evidence="10">CLIB89(W29)</strain>
    </source>
</reference>
<feature type="transmembrane region" description="Helical" evidence="6">
    <location>
        <begin position="173"/>
        <end position="190"/>
    </location>
</feature>
<dbReference type="InterPro" id="IPR006977">
    <property type="entry name" value="Yip1_dom"/>
</dbReference>
<dbReference type="KEGG" id="yli:2908655"/>
<feature type="domain" description="Yip1" evidence="7">
    <location>
        <begin position="82"/>
        <end position="223"/>
    </location>
</feature>
<evidence type="ECO:0000313" key="10">
    <source>
        <dbReference type="Proteomes" id="UP000182444"/>
    </source>
</evidence>
<keyword evidence="5 6" id="KW-0472">Membrane</keyword>